<dbReference type="OrthoDB" id="3237195at2"/>
<comment type="caution">
    <text evidence="6">The sequence shown here is derived from an EMBL/GenBank/DDBJ whole genome shotgun (WGS) entry which is preliminary data.</text>
</comment>
<keyword evidence="6" id="KW-0946">Virion</keyword>
<dbReference type="PANTHER" id="PTHR30055">
    <property type="entry name" value="HTH-TYPE TRANSCRIPTIONAL REGULATOR RUTR"/>
    <property type="match status" value="1"/>
</dbReference>
<feature type="DNA-binding region" description="H-T-H motif" evidence="4">
    <location>
        <begin position="31"/>
        <end position="50"/>
    </location>
</feature>
<evidence type="ECO:0000313" key="7">
    <source>
        <dbReference type="Proteomes" id="UP000092668"/>
    </source>
</evidence>
<dbReference type="InterPro" id="IPR011075">
    <property type="entry name" value="TetR_C"/>
</dbReference>
<dbReference type="EMBL" id="LFOE01000029">
    <property type="protein sequence ID" value="OBY30539.1"/>
    <property type="molecule type" value="Genomic_DNA"/>
</dbReference>
<dbReference type="PANTHER" id="PTHR30055:SF234">
    <property type="entry name" value="HTH-TYPE TRANSCRIPTIONAL REGULATOR BETI"/>
    <property type="match status" value="1"/>
</dbReference>
<keyword evidence="6" id="KW-0167">Capsid protein</keyword>
<proteinExistence type="predicted"/>
<evidence type="ECO:0000256" key="1">
    <source>
        <dbReference type="ARBA" id="ARBA00023015"/>
    </source>
</evidence>
<dbReference type="InterPro" id="IPR001647">
    <property type="entry name" value="HTH_TetR"/>
</dbReference>
<evidence type="ECO:0000259" key="5">
    <source>
        <dbReference type="PROSITE" id="PS50977"/>
    </source>
</evidence>
<reference evidence="6 7" key="1">
    <citation type="submission" date="2015-06" db="EMBL/GenBank/DDBJ databases">
        <title>Genome sequence of Mycobacterium kumamotonense strain Roo.</title>
        <authorList>
            <person name="Greninger A.L."/>
            <person name="Cunningham G."/>
            <person name="Miller S."/>
        </authorList>
    </citation>
    <scope>NUCLEOTIDE SEQUENCE [LARGE SCALE GENOMIC DNA]</scope>
    <source>
        <strain evidence="6 7">Roo</strain>
    </source>
</reference>
<keyword evidence="3" id="KW-0804">Transcription</keyword>
<dbReference type="InterPro" id="IPR009057">
    <property type="entry name" value="Homeodomain-like_sf"/>
</dbReference>
<evidence type="ECO:0000256" key="2">
    <source>
        <dbReference type="ARBA" id="ARBA00023125"/>
    </source>
</evidence>
<dbReference type="PROSITE" id="PS50977">
    <property type="entry name" value="HTH_TETR_2"/>
    <property type="match status" value="1"/>
</dbReference>
<dbReference type="AlphaFoldDB" id="A0A1B8SCS9"/>
<dbReference type="GO" id="GO:0000976">
    <property type="term" value="F:transcription cis-regulatory region binding"/>
    <property type="evidence" value="ECO:0007669"/>
    <property type="project" value="TreeGrafter"/>
</dbReference>
<name>A0A1B8SCS9_9MYCO</name>
<evidence type="ECO:0000256" key="3">
    <source>
        <dbReference type="ARBA" id="ARBA00023163"/>
    </source>
</evidence>
<dbReference type="Proteomes" id="UP000092668">
    <property type="component" value="Unassembled WGS sequence"/>
</dbReference>
<dbReference type="SUPFAM" id="SSF46689">
    <property type="entry name" value="Homeodomain-like"/>
    <property type="match status" value="1"/>
</dbReference>
<feature type="domain" description="HTH tetR-type" evidence="5">
    <location>
        <begin position="8"/>
        <end position="68"/>
    </location>
</feature>
<keyword evidence="1" id="KW-0805">Transcription regulation</keyword>
<gene>
    <name evidence="6" type="ORF">ACT18_17020</name>
</gene>
<evidence type="ECO:0000313" key="6">
    <source>
        <dbReference type="EMBL" id="OBY30539.1"/>
    </source>
</evidence>
<dbReference type="PATRIC" id="fig|354243.3.peg.3522"/>
<dbReference type="SUPFAM" id="SSF48498">
    <property type="entry name" value="Tetracyclin repressor-like, C-terminal domain"/>
    <property type="match status" value="1"/>
</dbReference>
<dbReference type="GO" id="GO:0003700">
    <property type="term" value="F:DNA-binding transcription factor activity"/>
    <property type="evidence" value="ECO:0007669"/>
    <property type="project" value="TreeGrafter"/>
</dbReference>
<protein>
    <submittedName>
        <fullName evidence="6">Spore coat protein CotS</fullName>
    </submittedName>
</protein>
<dbReference type="PRINTS" id="PR00455">
    <property type="entry name" value="HTHTETR"/>
</dbReference>
<organism evidence="6 7">
    <name type="scientific">Mycolicibacter kumamotonensis</name>
    <dbReference type="NCBI Taxonomy" id="354243"/>
    <lineage>
        <taxon>Bacteria</taxon>
        <taxon>Bacillati</taxon>
        <taxon>Actinomycetota</taxon>
        <taxon>Actinomycetes</taxon>
        <taxon>Mycobacteriales</taxon>
        <taxon>Mycobacteriaceae</taxon>
        <taxon>Mycolicibacter</taxon>
    </lineage>
</organism>
<dbReference type="InterPro" id="IPR050109">
    <property type="entry name" value="HTH-type_TetR-like_transc_reg"/>
</dbReference>
<dbReference type="InterPro" id="IPR036271">
    <property type="entry name" value="Tet_transcr_reg_TetR-rel_C_sf"/>
</dbReference>
<keyword evidence="7" id="KW-1185">Reference proteome</keyword>
<dbReference type="STRING" id="354243.BST28_15570"/>
<dbReference type="Gene3D" id="1.10.357.10">
    <property type="entry name" value="Tetracycline Repressor, domain 2"/>
    <property type="match status" value="1"/>
</dbReference>
<accession>A0A1B8SCS9</accession>
<sequence length="225" mass="23663">MARQVRSEATRRKLLDAAIDVFGEVGYVAAGRTAIIERAGVTKGALYHHFDSMESLVTAIIEGGFATMLNTFRGMCQPSSPALEGMIHGMFAVTAVLATDKEARAAGHLVFALSESNDLGGDVAAQWAAAVTAQTARAIAEGDLREDLDPGQAAESITGAMLGTWLLSRSGDSVGRLTRMWEMLLPAIVAADSLSYFGQFLAREALRYQASPGADGGGADPAVER</sequence>
<keyword evidence="2 4" id="KW-0238">DNA-binding</keyword>
<dbReference type="RefSeq" id="WP_065288927.1">
    <property type="nucleotide sequence ID" value="NZ_LFOE01000029.1"/>
</dbReference>
<dbReference type="Pfam" id="PF16925">
    <property type="entry name" value="TetR_C_13"/>
    <property type="match status" value="1"/>
</dbReference>
<dbReference type="Pfam" id="PF00440">
    <property type="entry name" value="TetR_N"/>
    <property type="match status" value="1"/>
</dbReference>
<evidence type="ECO:0000256" key="4">
    <source>
        <dbReference type="PROSITE-ProRule" id="PRU00335"/>
    </source>
</evidence>